<comment type="caution">
    <text evidence="1">The sequence shown here is derived from an EMBL/GenBank/DDBJ whole genome shotgun (WGS) entry which is preliminary data.</text>
</comment>
<dbReference type="EMBL" id="JASSZA010000007">
    <property type="protein sequence ID" value="KAK2107400.1"/>
    <property type="molecule type" value="Genomic_DNA"/>
</dbReference>
<organism evidence="1 2">
    <name type="scientific">Saguinus oedipus</name>
    <name type="common">Cotton-top tamarin</name>
    <name type="synonym">Oedipomidas oedipus</name>
    <dbReference type="NCBI Taxonomy" id="9490"/>
    <lineage>
        <taxon>Eukaryota</taxon>
        <taxon>Metazoa</taxon>
        <taxon>Chordata</taxon>
        <taxon>Craniata</taxon>
        <taxon>Vertebrata</taxon>
        <taxon>Euteleostomi</taxon>
        <taxon>Mammalia</taxon>
        <taxon>Eutheria</taxon>
        <taxon>Euarchontoglires</taxon>
        <taxon>Primates</taxon>
        <taxon>Haplorrhini</taxon>
        <taxon>Platyrrhini</taxon>
        <taxon>Cebidae</taxon>
        <taxon>Callitrichinae</taxon>
        <taxon>Saguinus</taxon>
    </lineage>
</organism>
<evidence type="ECO:0000313" key="1">
    <source>
        <dbReference type="EMBL" id="KAK2107400.1"/>
    </source>
</evidence>
<evidence type="ECO:0000313" key="2">
    <source>
        <dbReference type="Proteomes" id="UP001266305"/>
    </source>
</evidence>
<keyword evidence="2" id="KW-1185">Reference proteome</keyword>
<dbReference type="Proteomes" id="UP001266305">
    <property type="component" value="Unassembled WGS sequence"/>
</dbReference>
<gene>
    <name evidence="1" type="ORF">P7K49_016914</name>
</gene>
<protein>
    <submittedName>
        <fullName evidence="1">Uncharacterized protein</fullName>
    </submittedName>
</protein>
<proteinExistence type="predicted"/>
<feature type="non-terminal residue" evidence="1">
    <location>
        <position position="1"/>
    </location>
</feature>
<sequence length="60" mass="6546">VLGFLPLAPEQGLAAPSGEMWRGPGFEANEEAGEISDLMTCESVMLFLEELLAAVNLYWM</sequence>
<accession>A0ABQ9VEB6</accession>
<reference evidence="1 2" key="1">
    <citation type="submission" date="2023-05" db="EMBL/GenBank/DDBJ databases">
        <title>B98-5 Cell Line De Novo Hybrid Assembly: An Optical Mapping Approach.</title>
        <authorList>
            <person name="Kananen K."/>
            <person name="Auerbach J.A."/>
            <person name="Kautto E."/>
            <person name="Blachly J.S."/>
        </authorList>
    </citation>
    <scope>NUCLEOTIDE SEQUENCE [LARGE SCALE GENOMIC DNA]</scope>
    <source>
        <strain evidence="1">B95-8</strain>
        <tissue evidence="1">Cell line</tissue>
    </source>
</reference>
<name>A0ABQ9VEB6_SAGOE</name>